<name>A0A8C7DTS0_ONCKI</name>
<keyword evidence="6" id="KW-1015">Disulfide bond</keyword>
<evidence type="ECO:0000256" key="2">
    <source>
        <dbReference type="ARBA" id="ARBA00005317"/>
    </source>
</evidence>
<evidence type="ECO:0000256" key="7">
    <source>
        <dbReference type="ARBA" id="ARBA00023180"/>
    </source>
</evidence>
<dbReference type="AlphaFoldDB" id="A0A8C7DTS0"/>
<evidence type="ECO:0000256" key="1">
    <source>
        <dbReference type="ARBA" id="ARBA00004498"/>
    </source>
</evidence>
<reference evidence="9" key="1">
    <citation type="submission" date="2025-08" db="UniProtKB">
        <authorList>
            <consortium name="Ensembl"/>
        </authorList>
    </citation>
    <scope>IDENTIFICATION</scope>
</reference>
<keyword evidence="7" id="KW-0325">Glycoprotein</keyword>
<keyword evidence="5" id="KW-0732">Signal</keyword>
<evidence type="ECO:0000256" key="8">
    <source>
        <dbReference type="SAM" id="MobiDB-lite"/>
    </source>
</evidence>
<evidence type="ECO:0000256" key="3">
    <source>
        <dbReference type="ARBA" id="ARBA00022525"/>
    </source>
</evidence>
<organism evidence="9 10">
    <name type="scientific">Oncorhynchus kisutch</name>
    <name type="common">Coho salmon</name>
    <name type="synonym">Salmo kisutch</name>
    <dbReference type="NCBI Taxonomy" id="8019"/>
    <lineage>
        <taxon>Eukaryota</taxon>
        <taxon>Metazoa</taxon>
        <taxon>Chordata</taxon>
        <taxon>Craniata</taxon>
        <taxon>Vertebrata</taxon>
        <taxon>Euteleostomi</taxon>
        <taxon>Actinopterygii</taxon>
        <taxon>Neopterygii</taxon>
        <taxon>Teleostei</taxon>
        <taxon>Protacanthopterygii</taxon>
        <taxon>Salmoniformes</taxon>
        <taxon>Salmonidae</taxon>
        <taxon>Salmoninae</taxon>
        <taxon>Oncorhynchus</taxon>
    </lineage>
</organism>
<dbReference type="Ensembl" id="ENSOKIT00005020002.1">
    <property type="protein sequence ID" value="ENSOKIP00005018759.1"/>
    <property type="gene ID" value="ENSOKIG00005008321.1"/>
</dbReference>
<dbReference type="PANTHER" id="PTHR16485:SF7">
    <property type="entry name" value="MICROFIBRIL-ASSOCIATED PROTEIN 5"/>
    <property type="match status" value="1"/>
</dbReference>
<evidence type="ECO:0000313" key="9">
    <source>
        <dbReference type="Ensembl" id="ENSOKIP00005018759.1"/>
    </source>
</evidence>
<dbReference type="Pfam" id="PF05507">
    <property type="entry name" value="MAGP"/>
    <property type="match status" value="1"/>
</dbReference>
<comment type="subcellular location">
    <subcellularLocation>
        <location evidence="1">Secreted</location>
        <location evidence="1">Extracellular space</location>
        <location evidence="1">Extracellular matrix</location>
    </subcellularLocation>
</comment>
<accession>A0A8C7DTS0</accession>
<comment type="similarity">
    <text evidence="2">Belongs to the MFAP family.</text>
</comment>
<evidence type="ECO:0000313" key="10">
    <source>
        <dbReference type="Proteomes" id="UP000694557"/>
    </source>
</evidence>
<dbReference type="InterPro" id="IPR008673">
    <property type="entry name" value="MAGP"/>
</dbReference>
<dbReference type="GO" id="GO:0048048">
    <property type="term" value="P:embryonic eye morphogenesis"/>
    <property type="evidence" value="ECO:0007669"/>
    <property type="project" value="TreeGrafter"/>
</dbReference>
<keyword evidence="4" id="KW-0272">Extracellular matrix</keyword>
<gene>
    <name evidence="9" type="primary">LOC109868242</name>
</gene>
<sequence length="178" mass="21304">MRGEDKGWRRRRRRGWREKEGKGERTKYSKQRKFLDDRKSSRKHPALTRMGSLPIALLLCGFHEVELHRGDWNEEEALVSVSTLPPDCREETYPCTRMYSVHRPIKRCIHSLCLYSLPRVYVINKEICVRTVCQQDEYLKAELCRERSGWPKRFQRSTTNKKRCHNLRGNPKTWENKA</sequence>
<dbReference type="PANTHER" id="PTHR16485">
    <property type="entry name" value="MICROFIBRILLAR-ASSOCIATED PROTEIN 2"/>
    <property type="match status" value="1"/>
</dbReference>
<evidence type="ECO:0000256" key="5">
    <source>
        <dbReference type="ARBA" id="ARBA00022729"/>
    </source>
</evidence>
<keyword evidence="3" id="KW-0964">Secreted</keyword>
<reference evidence="9" key="2">
    <citation type="submission" date="2025-09" db="UniProtKB">
        <authorList>
            <consortium name="Ensembl"/>
        </authorList>
    </citation>
    <scope>IDENTIFICATION</scope>
</reference>
<dbReference type="GO" id="GO:0001527">
    <property type="term" value="C:microfibril"/>
    <property type="evidence" value="ECO:0007669"/>
    <property type="project" value="InterPro"/>
</dbReference>
<evidence type="ECO:0000256" key="6">
    <source>
        <dbReference type="ARBA" id="ARBA00023157"/>
    </source>
</evidence>
<protein>
    <submittedName>
        <fullName evidence="9">Microfibril associated protein 5</fullName>
    </submittedName>
</protein>
<evidence type="ECO:0000256" key="4">
    <source>
        <dbReference type="ARBA" id="ARBA00022530"/>
    </source>
</evidence>
<keyword evidence="10" id="KW-1185">Reference proteome</keyword>
<feature type="compositionally biased region" description="Basic and acidic residues" evidence="8">
    <location>
        <begin position="17"/>
        <end position="39"/>
    </location>
</feature>
<proteinExistence type="inferred from homology"/>
<dbReference type="GeneTree" id="ENSGT00390000017736"/>
<feature type="region of interest" description="Disordered" evidence="8">
    <location>
        <begin position="1"/>
        <end position="45"/>
    </location>
</feature>
<dbReference type="Proteomes" id="UP000694557">
    <property type="component" value="Unassembled WGS sequence"/>
</dbReference>